<comment type="caution">
    <text evidence="1">The sequence shown here is derived from an EMBL/GenBank/DDBJ whole genome shotgun (WGS) entry which is preliminary data.</text>
</comment>
<dbReference type="NCBIfam" id="TIGR02243">
    <property type="entry name" value="putative baseplate assembly protein"/>
    <property type="match status" value="1"/>
</dbReference>
<dbReference type="AlphaFoldDB" id="A0A0F2THE9"/>
<accession>A0A0F2THE9</accession>
<evidence type="ECO:0000313" key="1">
    <source>
        <dbReference type="EMBL" id="KJS61936.1"/>
    </source>
</evidence>
<dbReference type="Proteomes" id="UP000033699">
    <property type="component" value="Unassembled WGS sequence"/>
</dbReference>
<protein>
    <submittedName>
        <fullName evidence="1">Baseplate J family protein</fullName>
    </submittedName>
</protein>
<proteinExistence type="predicted"/>
<dbReference type="EMBL" id="JZKH01000019">
    <property type="protein sequence ID" value="KJS61936.1"/>
    <property type="molecule type" value="Genomic_DNA"/>
</dbReference>
<name>A0A0F2THE9_STRR3</name>
<organism evidence="1 2">
    <name type="scientific">Streptomyces rubellomurinus (strain ATCC 31215)</name>
    <dbReference type="NCBI Taxonomy" id="359131"/>
    <lineage>
        <taxon>Bacteria</taxon>
        <taxon>Bacillati</taxon>
        <taxon>Actinomycetota</taxon>
        <taxon>Actinomycetes</taxon>
        <taxon>Kitasatosporales</taxon>
        <taxon>Streptomycetaceae</taxon>
        <taxon>Streptomyces</taxon>
    </lineage>
</organism>
<keyword evidence="2" id="KW-1185">Reference proteome</keyword>
<dbReference type="OrthoDB" id="9027184at2"/>
<dbReference type="InterPro" id="IPR011749">
    <property type="entry name" value="CHP02243"/>
</dbReference>
<dbReference type="PATRIC" id="fig|359131.3.peg.2404"/>
<sequence length="649" mass="69995">MPLPQPNLDDRRFQDLVDEAKRLVQQRCPEWSDHNVSDPGVTLIEAFAQMVDQLIYRLNRVPDKNHLAFLDLIGVRLLPPAAARTDVTFWLSAPQPRAVPVHAGTEVATVRTATEEAVVFSTERELSIEPCALAHLATSSQGAPPADRDAELAAGRGTPCFAPTPLPGDVLLFGLSQAVPHCLVALRLDFPVSGHGINPDHPPLAWEAWTGDGWTGCGVHRDTTGGFNRPGDVILQLPPDHTASVEARHRAGWLRCRITAPVPGRPSYSTAPVLISAEAFTVGGTTIAVHAEHVRDEVLGRSEGLPGQSFTLARPPVVAGGEPVTVEITTPTGVEEWREVEHFGRSTPEDHHVRLDRSTGELTFGPALREPDGTLRQYGAVPPEGAPIRIRSYRTGGGRRGNLARGALAVLRSSVPYVARVENPRPAEGGVDGEDVEGARLRGPIVLRTRGRAVTAEDYEELAREAAPAVGRVRCVADEEGPDAGGVRVLLVPAAADDGEGRLSFGQLACSPELLEQVTGYLDERRLLGARLLVEPPHYQGVTVVASLRAKPRSSPGRLQRAALAALHRYLNPLTGGPDGTGWPFGRPLHSGEVFAVLQRLPDVELVESVRLFPADPERGHRGEATDRIRLAPHALVFSYEHQVRVVAE</sequence>
<gene>
    <name evidence="1" type="ORF">VM95_12335</name>
</gene>
<evidence type="ECO:0000313" key="2">
    <source>
        <dbReference type="Proteomes" id="UP000033699"/>
    </source>
</evidence>
<dbReference type="RefSeq" id="WP_045695403.1">
    <property type="nucleotide sequence ID" value="NZ_JZKH01000019.1"/>
</dbReference>
<reference evidence="1 2" key="1">
    <citation type="submission" date="2015-02" db="EMBL/GenBank/DDBJ databases">
        <authorList>
            <person name="Ju K.-S."/>
            <person name="Doroghazi J.R."/>
            <person name="Metcalf W."/>
        </authorList>
    </citation>
    <scope>NUCLEOTIDE SEQUENCE [LARGE SCALE GENOMIC DNA]</scope>
    <source>
        <strain evidence="1 2">ATCC 31215</strain>
    </source>
</reference>